<keyword evidence="2" id="KW-0119">Carbohydrate metabolism</keyword>
<dbReference type="SUPFAM" id="SSF53743">
    <property type="entry name" value="FucI/AraA N-terminal and middle domains"/>
    <property type="match status" value="1"/>
</dbReference>
<feature type="non-terminal residue" evidence="3">
    <location>
        <position position="1"/>
    </location>
</feature>
<comment type="caution">
    <text evidence="3">The sequence shown here is derived from an EMBL/GenBank/DDBJ whole genome shotgun (WGS) entry which is preliminary data.</text>
</comment>
<accession>X1UM27</accession>
<gene>
    <name evidence="3" type="ORF">S12H4_62414</name>
</gene>
<evidence type="ECO:0000313" key="3">
    <source>
        <dbReference type="EMBL" id="GAJ18564.1"/>
    </source>
</evidence>
<dbReference type="GO" id="GO:0005737">
    <property type="term" value="C:cytoplasm"/>
    <property type="evidence" value="ECO:0007669"/>
    <property type="project" value="InterPro"/>
</dbReference>
<dbReference type="AlphaFoldDB" id="X1UM27"/>
<evidence type="ECO:0000256" key="2">
    <source>
        <dbReference type="ARBA" id="ARBA00023277"/>
    </source>
</evidence>
<evidence type="ECO:0000256" key="1">
    <source>
        <dbReference type="ARBA" id="ARBA00023235"/>
    </source>
</evidence>
<organism evidence="3">
    <name type="scientific">marine sediment metagenome</name>
    <dbReference type="NCBI Taxonomy" id="412755"/>
    <lineage>
        <taxon>unclassified sequences</taxon>
        <taxon>metagenomes</taxon>
        <taxon>ecological metagenomes</taxon>
    </lineage>
</organism>
<dbReference type="GO" id="GO:0005996">
    <property type="term" value="P:monosaccharide metabolic process"/>
    <property type="evidence" value="ECO:0007669"/>
    <property type="project" value="InterPro"/>
</dbReference>
<dbReference type="PANTHER" id="PTHR36120:SF1">
    <property type="entry name" value="L-FUCOSE ISOMERASE C-TERMINAL DOMAIN-CONTAINING PROTEIN"/>
    <property type="match status" value="1"/>
</dbReference>
<dbReference type="InterPro" id="IPR009015">
    <property type="entry name" value="Fucose_isomerase_N/cen_sf"/>
</dbReference>
<proteinExistence type="predicted"/>
<dbReference type="GO" id="GO:0016861">
    <property type="term" value="F:intramolecular oxidoreductase activity, interconverting aldoses and ketoses"/>
    <property type="evidence" value="ECO:0007669"/>
    <property type="project" value="InterPro"/>
</dbReference>
<name>X1UM27_9ZZZZ</name>
<keyword evidence="1" id="KW-0413">Isomerase</keyword>
<protein>
    <submittedName>
        <fullName evidence="3">Uncharacterized protein</fullName>
    </submittedName>
</protein>
<feature type="non-terminal residue" evidence="3">
    <location>
        <position position="83"/>
    </location>
</feature>
<reference evidence="3" key="1">
    <citation type="journal article" date="2014" name="Front. Microbiol.">
        <title>High frequency of phylogenetically diverse reductive dehalogenase-homologous genes in deep subseafloor sedimentary metagenomes.</title>
        <authorList>
            <person name="Kawai M."/>
            <person name="Futagami T."/>
            <person name="Toyoda A."/>
            <person name="Takaki Y."/>
            <person name="Nishi S."/>
            <person name="Hori S."/>
            <person name="Arai W."/>
            <person name="Tsubouchi T."/>
            <person name="Morono Y."/>
            <person name="Uchiyama I."/>
            <person name="Ito T."/>
            <person name="Fujiyama A."/>
            <person name="Inagaki F."/>
            <person name="Takami H."/>
        </authorList>
    </citation>
    <scope>NUCLEOTIDE SEQUENCE</scope>
    <source>
        <strain evidence="3">Expedition CK06-06</strain>
    </source>
</reference>
<dbReference type="EMBL" id="BARW01041861">
    <property type="protein sequence ID" value="GAJ18564.1"/>
    <property type="molecule type" value="Genomic_DNA"/>
</dbReference>
<dbReference type="PANTHER" id="PTHR36120">
    <property type="entry name" value="FUCOSE ISOMERASE"/>
    <property type="match status" value="1"/>
</dbReference>
<sequence length="83" mass="9235">DCFPIELSEKRRKNVVKACDEKKVPVIEINTIVENENDIPGALFELEKKKVNTLVVYLGNFGPEGPLSMLAQKFNGPVMFVAA</sequence>